<evidence type="ECO:0000259" key="5">
    <source>
        <dbReference type="PROSITE" id="PS50893"/>
    </source>
</evidence>
<dbReference type="PROSITE" id="PS50893">
    <property type="entry name" value="ABC_TRANSPORTER_2"/>
    <property type="match status" value="2"/>
</dbReference>
<dbReference type="PANTHER" id="PTHR42855:SF2">
    <property type="entry name" value="DRUG RESISTANCE ABC TRANSPORTER,ATP-BINDING PROTEIN"/>
    <property type="match status" value="1"/>
</dbReference>
<feature type="region of interest" description="Disordered" evidence="4">
    <location>
        <begin position="536"/>
        <end position="563"/>
    </location>
</feature>
<feature type="domain" description="ABC transporter" evidence="5">
    <location>
        <begin position="4"/>
        <end position="256"/>
    </location>
</feature>
<sequence length="638" mass="73652">MILLHGNQLTKSYATDPIFKDISIEIQHNDRIALIGKNGAGKSTLMKILAQIESYDSGDLSIKKQCKIGYLSQTFDYTENETVRQSMKSVFKDTLEIKDQLDELTYTISVDPTEENLKQFESVQSKFESLDGYSIDHKIESIITGLGFNKSDLDQKIASFSGGQKTRLSLAKLLLTSPDILMLDEPTNHLDMDTVDWLEQYLIRYEGALLIISHDRYFLDKIVNKTYHMTFNRLDKYHGNYSTYLKEKQLRLEDAKEAYITQQKEIKKLETFVQKNIARASTSNMAKSRRKQLEKMDRLDNPMIEATEMNLSFDIHKQSGKDVFTLKGLTVGYDKPLKENINLSIYKDDRIGIIGPNGVGKSTLIKTIAKEIPPIDGEVIYGSNVKVGYYDQAQAEIFTNNTILEELWSTYPDYNESYIRTVLGRFLFTQDDVLKIVKDLSGGEKARLQLAKLMLQDHNVLIFDEPTNHLDMDSKEVLESALSNYPGTIIFVSHDRYFIDAIANKILSLYDNQYEWYLGNYSYYLEKKAEQSAIDSVQVDSSTNETTSPANSSYQQEKELKNKRRKLEKERDKLLLEIEQYEAEIDTINHQMTDEHNVSNIERLTELQYDKEKIQNIIQDKLGQWESIEIELEEMIDK</sequence>
<evidence type="ECO:0000313" key="6">
    <source>
        <dbReference type="EMBL" id="RPF55236.1"/>
    </source>
</evidence>
<dbReference type="Pfam" id="PF12848">
    <property type="entry name" value="ABC_tran_Xtn"/>
    <property type="match status" value="1"/>
</dbReference>
<keyword evidence="3 6" id="KW-0067">ATP-binding</keyword>
<dbReference type="FunFam" id="3.40.50.300:FF:000309">
    <property type="entry name" value="ABC transporter ATP-binding protein"/>
    <property type="match status" value="1"/>
</dbReference>
<evidence type="ECO:0000256" key="4">
    <source>
        <dbReference type="SAM" id="MobiDB-lite"/>
    </source>
</evidence>
<dbReference type="InterPro" id="IPR003439">
    <property type="entry name" value="ABC_transporter-like_ATP-bd"/>
</dbReference>
<dbReference type="Proteomes" id="UP000277108">
    <property type="component" value="Unassembled WGS sequence"/>
</dbReference>
<dbReference type="Gene3D" id="3.40.50.300">
    <property type="entry name" value="P-loop containing nucleotide triphosphate hydrolases"/>
    <property type="match status" value="2"/>
</dbReference>
<evidence type="ECO:0000256" key="3">
    <source>
        <dbReference type="ARBA" id="ARBA00022840"/>
    </source>
</evidence>
<evidence type="ECO:0000313" key="7">
    <source>
        <dbReference type="Proteomes" id="UP000277108"/>
    </source>
</evidence>
<dbReference type="GO" id="GO:0005524">
    <property type="term" value="F:ATP binding"/>
    <property type="evidence" value="ECO:0007669"/>
    <property type="project" value="UniProtKB-KW"/>
</dbReference>
<gene>
    <name evidence="6" type="ORF">EDD62_1562</name>
</gene>
<keyword evidence="2" id="KW-0547">Nucleotide-binding</keyword>
<dbReference type="SMART" id="SM00382">
    <property type="entry name" value="AAA"/>
    <property type="match status" value="2"/>
</dbReference>
<name>A0A3N5BBT5_9BACL</name>
<dbReference type="InterPro" id="IPR032781">
    <property type="entry name" value="ABC_tran_Xtn"/>
</dbReference>
<comment type="caution">
    <text evidence="6">The sequence shown here is derived from an EMBL/GenBank/DDBJ whole genome shotgun (WGS) entry which is preliminary data.</text>
</comment>
<feature type="compositionally biased region" description="Polar residues" evidence="4">
    <location>
        <begin position="536"/>
        <end position="555"/>
    </location>
</feature>
<dbReference type="AlphaFoldDB" id="A0A3N5BBT5"/>
<evidence type="ECO:0000256" key="2">
    <source>
        <dbReference type="ARBA" id="ARBA00022741"/>
    </source>
</evidence>
<protein>
    <submittedName>
        <fullName evidence="6">ATP-binding cassette subfamily F protein 3</fullName>
    </submittedName>
</protein>
<dbReference type="PROSITE" id="PS00211">
    <property type="entry name" value="ABC_TRANSPORTER_1"/>
    <property type="match status" value="2"/>
</dbReference>
<dbReference type="InterPro" id="IPR003593">
    <property type="entry name" value="AAA+_ATPase"/>
</dbReference>
<dbReference type="PANTHER" id="PTHR42855">
    <property type="entry name" value="ABC TRANSPORTER ATP-BINDING SUBUNIT"/>
    <property type="match status" value="1"/>
</dbReference>
<dbReference type="GO" id="GO:0003676">
    <property type="term" value="F:nucleic acid binding"/>
    <property type="evidence" value="ECO:0007669"/>
    <property type="project" value="UniProtKB-ARBA"/>
</dbReference>
<feature type="domain" description="ABC transporter" evidence="5">
    <location>
        <begin position="318"/>
        <end position="536"/>
    </location>
</feature>
<keyword evidence="1" id="KW-0677">Repeat</keyword>
<dbReference type="Pfam" id="PF00005">
    <property type="entry name" value="ABC_tran"/>
    <property type="match status" value="2"/>
</dbReference>
<dbReference type="RefSeq" id="WP_170152808.1">
    <property type="nucleotide sequence ID" value="NZ_RKRK01000004.1"/>
</dbReference>
<dbReference type="InterPro" id="IPR017871">
    <property type="entry name" value="ABC_transporter-like_CS"/>
</dbReference>
<reference evidence="6 7" key="1">
    <citation type="submission" date="2018-11" db="EMBL/GenBank/DDBJ databases">
        <title>Genomic Encyclopedia of Type Strains, Phase IV (KMG-IV): sequencing the most valuable type-strain genomes for metagenomic binning, comparative biology and taxonomic classification.</title>
        <authorList>
            <person name="Goeker M."/>
        </authorList>
    </citation>
    <scope>NUCLEOTIDE SEQUENCE [LARGE SCALE GENOMIC DNA]</scope>
    <source>
        <strain evidence="6 7">DSM 29158</strain>
    </source>
</reference>
<proteinExistence type="predicted"/>
<keyword evidence="7" id="KW-1185">Reference proteome</keyword>
<dbReference type="CDD" id="cd03221">
    <property type="entry name" value="ABCF_EF-3"/>
    <property type="match status" value="2"/>
</dbReference>
<evidence type="ECO:0000256" key="1">
    <source>
        <dbReference type="ARBA" id="ARBA00022737"/>
    </source>
</evidence>
<dbReference type="InterPro" id="IPR051309">
    <property type="entry name" value="ABCF_ATPase"/>
</dbReference>
<dbReference type="SUPFAM" id="SSF52540">
    <property type="entry name" value="P-loop containing nucleoside triphosphate hydrolases"/>
    <property type="match status" value="2"/>
</dbReference>
<accession>A0A3N5BBT5</accession>
<organism evidence="6 7">
    <name type="scientific">Abyssicoccus albus</name>
    <dbReference type="NCBI Taxonomy" id="1817405"/>
    <lineage>
        <taxon>Bacteria</taxon>
        <taxon>Bacillati</taxon>
        <taxon>Bacillota</taxon>
        <taxon>Bacilli</taxon>
        <taxon>Bacillales</taxon>
        <taxon>Abyssicoccaceae</taxon>
    </lineage>
</organism>
<dbReference type="EMBL" id="RKRK01000004">
    <property type="protein sequence ID" value="RPF55236.1"/>
    <property type="molecule type" value="Genomic_DNA"/>
</dbReference>
<dbReference type="FunFam" id="3.40.50.300:FF:000011">
    <property type="entry name" value="Putative ABC transporter ATP-binding component"/>
    <property type="match status" value="1"/>
</dbReference>
<dbReference type="InterPro" id="IPR027417">
    <property type="entry name" value="P-loop_NTPase"/>
</dbReference>
<dbReference type="GO" id="GO:0016887">
    <property type="term" value="F:ATP hydrolysis activity"/>
    <property type="evidence" value="ECO:0007669"/>
    <property type="project" value="InterPro"/>
</dbReference>